<protein>
    <recommendedName>
        <fullName evidence="3">Lipopolysaccharide biosynthesis protein</fullName>
    </recommendedName>
</protein>
<dbReference type="OrthoDB" id="3251881at2"/>
<dbReference type="KEGG" id="cgh:CGC50_02965"/>
<evidence type="ECO:0000313" key="1">
    <source>
        <dbReference type="EMBL" id="ATA86205.1"/>
    </source>
</evidence>
<dbReference type="EMBL" id="CP022386">
    <property type="protein sequence ID" value="ATA86205.1"/>
    <property type="molecule type" value="Genomic_DNA"/>
</dbReference>
<dbReference type="RefSeq" id="WP_095909616.1">
    <property type="nucleotide sequence ID" value="NZ_CAUVLU010000005.1"/>
</dbReference>
<reference evidence="2" key="1">
    <citation type="submission" date="2017-06" db="EMBL/GenBank/DDBJ databases">
        <title>Capnocytophaga spp. assemblies.</title>
        <authorList>
            <person name="Gulvik C.A."/>
        </authorList>
    </citation>
    <scope>NUCLEOTIDE SEQUENCE [LARGE SCALE GENOMIC DNA]</scope>
    <source>
        <strain evidence="2">H1496</strain>
    </source>
</reference>
<dbReference type="Proteomes" id="UP000217250">
    <property type="component" value="Chromosome"/>
</dbReference>
<dbReference type="GeneID" id="84807519"/>
<organism evidence="1 2">
    <name type="scientific">Capnocytophaga gingivalis</name>
    <dbReference type="NCBI Taxonomy" id="1017"/>
    <lineage>
        <taxon>Bacteria</taxon>
        <taxon>Pseudomonadati</taxon>
        <taxon>Bacteroidota</taxon>
        <taxon>Flavobacteriia</taxon>
        <taxon>Flavobacteriales</taxon>
        <taxon>Flavobacteriaceae</taxon>
        <taxon>Capnocytophaga</taxon>
    </lineage>
</organism>
<gene>
    <name evidence="1" type="ORF">CGC50_02965</name>
</gene>
<sequence>MIINNTKKNREYSLLKEKKILLCMPDHFSIYENFSQGMKEVGMDLKLILPPNFFHYRKKKEKIINFLRKTFLLDKKYKNKLRRQFDIDCYKEWVKDIPEKSLDYVLIIRPDLIPQEALQDLLRLGKKTIGYQWDGLNIYSEVFACIPMFDTFYVFDPEDYQKYKETYSNLRLTHNFFFEGEEVTNKTYRNEGVFYRGSYSPSRIEDTTLVVNELAKYDVFIDVQLLHYKDKRPTINNRNIGLFDQQIDFGEYLEMVKNAKILLDFKAIGHNGLSLRFFESLKYEKKLITNNTSVVDYDFYNPNNIFILHKDSLEDLEKFIRSDYEKLPTEVVESYSFKAWLYDCLLG</sequence>
<proteinExistence type="predicted"/>
<evidence type="ECO:0008006" key="3">
    <source>
        <dbReference type="Google" id="ProtNLM"/>
    </source>
</evidence>
<accession>A0A250FP71</accession>
<evidence type="ECO:0000313" key="2">
    <source>
        <dbReference type="Proteomes" id="UP000217250"/>
    </source>
</evidence>
<name>A0A250FP71_9FLAO</name>
<dbReference type="AlphaFoldDB" id="A0A250FP71"/>